<reference evidence="1" key="1">
    <citation type="submission" date="2022-03" db="EMBL/GenBank/DDBJ databases">
        <authorList>
            <person name="Alioto T."/>
            <person name="Alioto T."/>
            <person name="Gomez Garrido J."/>
        </authorList>
    </citation>
    <scope>NUCLEOTIDE SEQUENCE</scope>
</reference>
<evidence type="ECO:0000313" key="1">
    <source>
        <dbReference type="EMBL" id="CAH2223015.1"/>
    </source>
</evidence>
<protein>
    <submittedName>
        <fullName evidence="1">Uncharacterized protein</fullName>
    </submittedName>
</protein>
<keyword evidence="2" id="KW-1185">Reference proteome</keyword>
<organism evidence="1 2">
    <name type="scientific">Pelobates cultripes</name>
    <name type="common">Western spadefoot toad</name>
    <dbReference type="NCBI Taxonomy" id="61616"/>
    <lineage>
        <taxon>Eukaryota</taxon>
        <taxon>Metazoa</taxon>
        <taxon>Chordata</taxon>
        <taxon>Craniata</taxon>
        <taxon>Vertebrata</taxon>
        <taxon>Euteleostomi</taxon>
        <taxon>Amphibia</taxon>
        <taxon>Batrachia</taxon>
        <taxon>Anura</taxon>
        <taxon>Pelobatoidea</taxon>
        <taxon>Pelobatidae</taxon>
        <taxon>Pelobates</taxon>
    </lineage>
</organism>
<accession>A0AAD1R363</accession>
<proteinExistence type="predicted"/>
<dbReference type="EMBL" id="OW240912">
    <property type="protein sequence ID" value="CAH2223015.1"/>
    <property type="molecule type" value="Genomic_DNA"/>
</dbReference>
<gene>
    <name evidence="1" type="ORF">PECUL_23A045394</name>
</gene>
<evidence type="ECO:0000313" key="2">
    <source>
        <dbReference type="Proteomes" id="UP001295444"/>
    </source>
</evidence>
<sequence>MADEPASAILGRMHSQADPSDLRYQLMPNIEAVFERFWKNLLELIKPSQSVNLPGNGEWQHRREKQIPHRKITTKSCNYTSHMWQS</sequence>
<dbReference type="Proteomes" id="UP001295444">
    <property type="component" value="Chromosome 01"/>
</dbReference>
<name>A0AAD1R363_PELCU</name>
<dbReference type="AlphaFoldDB" id="A0AAD1R363"/>